<dbReference type="EMBL" id="JBHTAC010000002">
    <property type="protein sequence ID" value="MFC7241474.1"/>
    <property type="molecule type" value="Genomic_DNA"/>
</dbReference>
<dbReference type="SUPFAM" id="SSF46785">
    <property type="entry name" value="Winged helix' DNA-binding domain"/>
    <property type="match status" value="1"/>
</dbReference>
<proteinExistence type="predicted"/>
<dbReference type="InterPro" id="IPR001845">
    <property type="entry name" value="HTH_ArsR_DNA-bd_dom"/>
</dbReference>
<accession>A0ABW2GSY1</accession>
<sequence>MTDQPVVDLTDPVAMRAYAHPLRISLVGLLRREGPMTATQAAHRLGENVPNCSFHLRQLAKYGLVERVEGADARERPWRATALMTRWGRDSDDAETRAAVDQLDAVIIRRFYERAMTWLAGRADDPSEWRAVTGPGDDLAYLTADELGELSQRIEALFEAYRPRQTDPSQRPPGARLVHVSYYVTTIDNQP</sequence>
<evidence type="ECO:0000313" key="3">
    <source>
        <dbReference type="Proteomes" id="UP001596392"/>
    </source>
</evidence>
<dbReference type="Pfam" id="PF12840">
    <property type="entry name" value="HTH_20"/>
    <property type="match status" value="1"/>
</dbReference>
<dbReference type="CDD" id="cd00090">
    <property type="entry name" value="HTH_ARSR"/>
    <property type="match status" value="1"/>
</dbReference>
<dbReference type="Proteomes" id="UP001596392">
    <property type="component" value="Unassembled WGS sequence"/>
</dbReference>
<name>A0ABW2GSY1_9ACTN</name>
<organism evidence="2 3">
    <name type="scientific">Catellatospora aurea</name>
    <dbReference type="NCBI Taxonomy" id="1337874"/>
    <lineage>
        <taxon>Bacteria</taxon>
        <taxon>Bacillati</taxon>
        <taxon>Actinomycetota</taxon>
        <taxon>Actinomycetes</taxon>
        <taxon>Micromonosporales</taxon>
        <taxon>Micromonosporaceae</taxon>
        <taxon>Catellatospora</taxon>
    </lineage>
</organism>
<dbReference type="Gene3D" id="1.10.10.10">
    <property type="entry name" value="Winged helix-like DNA-binding domain superfamily/Winged helix DNA-binding domain"/>
    <property type="match status" value="1"/>
</dbReference>
<comment type="caution">
    <text evidence="2">The sequence shown here is derived from an EMBL/GenBank/DDBJ whole genome shotgun (WGS) entry which is preliminary data.</text>
</comment>
<feature type="domain" description="HTH arsR-type" evidence="1">
    <location>
        <begin position="13"/>
        <end position="105"/>
    </location>
</feature>
<dbReference type="InterPro" id="IPR036388">
    <property type="entry name" value="WH-like_DNA-bd_sf"/>
</dbReference>
<evidence type="ECO:0000313" key="2">
    <source>
        <dbReference type="EMBL" id="MFC7241474.1"/>
    </source>
</evidence>
<keyword evidence="3" id="KW-1185">Reference proteome</keyword>
<dbReference type="InterPro" id="IPR011991">
    <property type="entry name" value="ArsR-like_HTH"/>
</dbReference>
<gene>
    <name evidence="2" type="ORF">ACFQO7_03160</name>
</gene>
<evidence type="ECO:0000259" key="1">
    <source>
        <dbReference type="SMART" id="SM00418"/>
    </source>
</evidence>
<dbReference type="RefSeq" id="WP_376804942.1">
    <property type="nucleotide sequence ID" value="NZ_JBHTAC010000002.1"/>
</dbReference>
<dbReference type="SMART" id="SM00418">
    <property type="entry name" value="HTH_ARSR"/>
    <property type="match status" value="1"/>
</dbReference>
<dbReference type="InterPro" id="IPR036390">
    <property type="entry name" value="WH_DNA-bd_sf"/>
</dbReference>
<reference evidence="3" key="1">
    <citation type="journal article" date="2019" name="Int. J. Syst. Evol. Microbiol.">
        <title>The Global Catalogue of Microorganisms (GCM) 10K type strain sequencing project: providing services to taxonomists for standard genome sequencing and annotation.</title>
        <authorList>
            <consortium name="The Broad Institute Genomics Platform"/>
            <consortium name="The Broad Institute Genome Sequencing Center for Infectious Disease"/>
            <person name="Wu L."/>
            <person name="Ma J."/>
        </authorList>
    </citation>
    <scope>NUCLEOTIDE SEQUENCE [LARGE SCALE GENOMIC DNA]</scope>
    <source>
        <strain evidence="3">CGMCC 1.9106</strain>
    </source>
</reference>
<protein>
    <submittedName>
        <fullName evidence="2">Helix-turn-helix domain-containing protein</fullName>
    </submittedName>
</protein>